<keyword evidence="14" id="KW-0326">Glycosidase</keyword>
<protein>
    <submittedName>
        <fullName evidence="18">Unannotated protein</fullName>
    </submittedName>
</protein>
<dbReference type="GO" id="GO:0034039">
    <property type="term" value="F:8-oxo-7,8-dihydroguanine DNA N-glycosylase activity"/>
    <property type="evidence" value="ECO:0007669"/>
    <property type="project" value="TreeGrafter"/>
</dbReference>
<evidence type="ECO:0000256" key="13">
    <source>
        <dbReference type="ARBA" id="ARBA00023268"/>
    </source>
</evidence>
<dbReference type="SUPFAM" id="SSF81624">
    <property type="entry name" value="N-terminal domain of MutM-like DNA repair proteins"/>
    <property type="match status" value="1"/>
</dbReference>
<dbReference type="Pfam" id="PF06831">
    <property type="entry name" value="H2TH"/>
    <property type="match status" value="1"/>
</dbReference>
<dbReference type="EMBL" id="CAEZSZ010000013">
    <property type="protein sequence ID" value="CAB4550274.1"/>
    <property type="molecule type" value="Genomic_DNA"/>
</dbReference>
<evidence type="ECO:0000256" key="10">
    <source>
        <dbReference type="ARBA" id="ARBA00023125"/>
    </source>
</evidence>
<dbReference type="CDD" id="cd08966">
    <property type="entry name" value="EcFpg-like_N"/>
    <property type="match status" value="1"/>
</dbReference>
<keyword evidence="7" id="KW-0863">Zinc-finger</keyword>
<dbReference type="NCBIfam" id="NF002211">
    <property type="entry name" value="PRK01103.1"/>
    <property type="match status" value="1"/>
</dbReference>
<keyword evidence="5" id="KW-0479">Metal-binding</keyword>
<keyword evidence="8" id="KW-0378">Hydrolase</keyword>
<dbReference type="GO" id="GO:0140078">
    <property type="term" value="F:class I DNA-(apurinic or apyrimidinic site) endonuclease activity"/>
    <property type="evidence" value="ECO:0007669"/>
    <property type="project" value="UniProtKB-EC"/>
</dbReference>
<dbReference type="GO" id="GO:0006284">
    <property type="term" value="P:base-excision repair"/>
    <property type="evidence" value="ECO:0007669"/>
    <property type="project" value="InterPro"/>
</dbReference>
<evidence type="ECO:0000256" key="4">
    <source>
        <dbReference type="ARBA" id="ARBA00011245"/>
    </source>
</evidence>
<evidence type="ECO:0000259" key="17">
    <source>
        <dbReference type="PROSITE" id="PS51068"/>
    </source>
</evidence>
<accession>A0A6J6CG64</accession>
<evidence type="ECO:0000256" key="5">
    <source>
        <dbReference type="ARBA" id="ARBA00022723"/>
    </source>
</evidence>
<comment type="subunit">
    <text evidence="4">Monomer.</text>
</comment>
<dbReference type="InterPro" id="IPR020629">
    <property type="entry name" value="FPG_Glyclase"/>
</dbReference>
<dbReference type="InterPro" id="IPR012319">
    <property type="entry name" value="FPG_cat"/>
</dbReference>
<evidence type="ECO:0000313" key="18">
    <source>
        <dbReference type="EMBL" id="CAB4550274.1"/>
    </source>
</evidence>
<dbReference type="InterPro" id="IPR010663">
    <property type="entry name" value="Znf_FPG/IleRS"/>
</dbReference>
<sequence length="310" mass="34328">MPELPEVETVRAGLAPAVTNAIVEAVDIFDARSLKRHHGGPKDFKQILVGSKILGSVRRGKFLWFPLHLADKSTFPLALVGHLGMSGQMLLRKAGEPEDKLTRVTLHLKTAKGKSVELRFIDQRIFGSLAIDELTETPDGKPGGYSAGIGKGKAWQNLIPIQAAHIQRDPLDENFDEDLVLEKFKKKNSGIKRVLLDQQTLSGIGNIYADEALWRSKLHYDQPALTLSKAKAKELLVHVKEILSKAVEVGGTSFDEQYKNVNGESGYFAVSLNAYGMTGEPCQRCGRQIKRDSWMNRGSHFCPNCQKLKV</sequence>
<evidence type="ECO:0000256" key="1">
    <source>
        <dbReference type="ARBA" id="ARBA00001668"/>
    </source>
</evidence>
<comment type="similarity">
    <text evidence="3">Belongs to the FPG family.</text>
</comment>
<dbReference type="PROSITE" id="PS51068">
    <property type="entry name" value="FPG_CAT"/>
    <property type="match status" value="1"/>
</dbReference>
<dbReference type="Pfam" id="PF01149">
    <property type="entry name" value="Fapy_DNA_glyco"/>
    <property type="match status" value="1"/>
</dbReference>
<dbReference type="PROSITE" id="PS51066">
    <property type="entry name" value="ZF_FPG_2"/>
    <property type="match status" value="1"/>
</dbReference>
<reference evidence="18" key="1">
    <citation type="submission" date="2020-05" db="EMBL/GenBank/DDBJ databases">
        <authorList>
            <person name="Chiriac C."/>
            <person name="Salcher M."/>
            <person name="Ghai R."/>
            <person name="Kavagutti S V."/>
        </authorList>
    </citation>
    <scope>NUCLEOTIDE SEQUENCE</scope>
</reference>
<keyword evidence="6" id="KW-0227">DNA damage</keyword>
<dbReference type="InterPro" id="IPR015887">
    <property type="entry name" value="DNA_glyclase_Znf_dom_DNA_BS"/>
</dbReference>
<dbReference type="SUPFAM" id="SSF57716">
    <property type="entry name" value="Glucocorticoid receptor-like (DNA-binding domain)"/>
    <property type="match status" value="1"/>
</dbReference>
<dbReference type="PANTHER" id="PTHR22993">
    <property type="entry name" value="FORMAMIDOPYRIMIDINE-DNA GLYCOSYLASE"/>
    <property type="match status" value="1"/>
</dbReference>
<name>A0A6J6CG64_9ZZZZ</name>
<dbReference type="InterPro" id="IPR000214">
    <property type="entry name" value="Znf_DNA_glyclase/AP_lyase"/>
</dbReference>
<dbReference type="GO" id="GO:0003684">
    <property type="term" value="F:damaged DNA binding"/>
    <property type="evidence" value="ECO:0007669"/>
    <property type="project" value="InterPro"/>
</dbReference>
<evidence type="ECO:0000256" key="12">
    <source>
        <dbReference type="ARBA" id="ARBA00023239"/>
    </source>
</evidence>
<comment type="catalytic activity">
    <reaction evidence="1">
        <text>Hydrolysis of DNA containing ring-opened 7-methylguanine residues, releasing 2,6-diamino-4-hydroxy-5-(N-methyl)formamidopyrimidine.</text>
        <dbReference type="EC" id="3.2.2.23"/>
    </reaction>
</comment>
<keyword evidence="13" id="KW-0511">Multifunctional enzyme</keyword>
<evidence type="ECO:0000256" key="14">
    <source>
        <dbReference type="ARBA" id="ARBA00023295"/>
    </source>
</evidence>
<keyword evidence="10" id="KW-0238">DNA-binding</keyword>
<keyword evidence="12" id="KW-0456">Lyase</keyword>
<dbReference type="AlphaFoldDB" id="A0A6J6CG64"/>
<dbReference type="InterPro" id="IPR010979">
    <property type="entry name" value="Ribosomal_uS13-like_H2TH"/>
</dbReference>
<dbReference type="Pfam" id="PF06827">
    <property type="entry name" value="zf-FPG_IleRS"/>
    <property type="match status" value="1"/>
</dbReference>
<feature type="domain" description="FPG-type" evidence="16">
    <location>
        <begin position="273"/>
        <end position="307"/>
    </location>
</feature>
<dbReference type="SMART" id="SM00898">
    <property type="entry name" value="Fapy_DNA_glyco"/>
    <property type="match status" value="1"/>
</dbReference>
<dbReference type="PROSITE" id="PS01242">
    <property type="entry name" value="ZF_FPG_1"/>
    <property type="match status" value="1"/>
</dbReference>
<proteinExistence type="inferred from homology"/>
<evidence type="ECO:0000256" key="15">
    <source>
        <dbReference type="ARBA" id="ARBA00044632"/>
    </source>
</evidence>
<dbReference type="PANTHER" id="PTHR22993:SF9">
    <property type="entry name" value="FORMAMIDOPYRIMIDINE-DNA GLYCOSYLASE"/>
    <property type="match status" value="1"/>
</dbReference>
<dbReference type="Gene3D" id="1.10.8.50">
    <property type="match status" value="1"/>
</dbReference>
<comment type="cofactor">
    <cofactor evidence="2">
        <name>Zn(2+)</name>
        <dbReference type="ChEBI" id="CHEBI:29105"/>
    </cofactor>
</comment>
<evidence type="ECO:0000256" key="8">
    <source>
        <dbReference type="ARBA" id="ARBA00022801"/>
    </source>
</evidence>
<dbReference type="InterPro" id="IPR015886">
    <property type="entry name" value="H2TH_FPG"/>
</dbReference>
<evidence type="ECO:0000256" key="7">
    <source>
        <dbReference type="ARBA" id="ARBA00022771"/>
    </source>
</evidence>
<dbReference type="Gene3D" id="3.20.190.10">
    <property type="entry name" value="MutM-like, N-terminal"/>
    <property type="match status" value="1"/>
</dbReference>
<dbReference type="GO" id="GO:0008270">
    <property type="term" value="F:zinc ion binding"/>
    <property type="evidence" value="ECO:0007669"/>
    <property type="project" value="UniProtKB-KW"/>
</dbReference>
<evidence type="ECO:0000256" key="2">
    <source>
        <dbReference type="ARBA" id="ARBA00001947"/>
    </source>
</evidence>
<evidence type="ECO:0000256" key="9">
    <source>
        <dbReference type="ARBA" id="ARBA00022833"/>
    </source>
</evidence>
<comment type="catalytic activity">
    <reaction evidence="15">
        <text>2'-deoxyribonucleotide-(2'-deoxyribose 5'-phosphate)-2'-deoxyribonucleotide-DNA = a 3'-end 2'-deoxyribonucleotide-(2,3-dehydro-2,3-deoxyribose 5'-phosphate)-DNA + a 5'-end 5'-phospho-2'-deoxyribonucleoside-DNA + H(+)</text>
        <dbReference type="Rhea" id="RHEA:66592"/>
        <dbReference type="Rhea" id="RHEA-COMP:13180"/>
        <dbReference type="Rhea" id="RHEA-COMP:16897"/>
        <dbReference type="Rhea" id="RHEA-COMP:17067"/>
        <dbReference type="ChEBI" id="CHEBI:15378"/>
        <dbReference type="ChEBI" id="CHEBI:136412"/>
        <dbReference type="ChEBI" id="CHEBI:157695"/>
        <dbReference type="ChEBI" id="CHEBI:167181"/>
        <dbReference type="EC" id="4.2.99.18"/>
    </reaction>
</comment>
<dbReference type="FunFam" id="1.10.8.50:FF:000003">
    <property type="entry name" value="Formamidopyrimidine-DNA glycosylase"/>
    <property type="match status" value="1"/>
</dbReference>
<dbReference type="SMART" id="SM01232">
    <property type="entry name" value="H2TH"/>
    <property type="match status" value="1"/>
</dbReference>
<dbReference type="HAMAP" id="MF_00103">
    <property type="entry name" value="Fapy_DNA_glycosyl"/>
    <property type="match status" value="1"/>
</dbReference>
<evidence type="ECO:0000256" key="11">
    <source>
        <dbReference type="ARBA" id="ARBA00023204"/>
    </source>
</evidence>
<dbReference type="SUPFAM" id="SSF46946">
    <property type="entry name" value="S13-like H2TH domain"/>
    <property type="match status" value="1"/>
</dbReference>
<dbReference type="InterPro" id="IPR035937">
    <property type="entry name" value="FPG_N"/>
</dbReference>
<evidence type="ECO:0000259" key="16">
    <source>
        <dbReference type="PROSITE" id="PS51066"/>
    </source>
</evidence>
<gene>
    <name evidence="18" type="ORF">UFOPK1561_00227</name>
</gene>
<evidence type="ECO:0000256" key="6">
    <source>
        <dbReference type="ARBA" id="ARBA00022763"/>
    </source>
</evidence>
<organism evidence="18">
    <name type="scientific">freshwater metagenome</name>
    <dbReference type="NCBI Taxonomy" id="449393"/>
    <lineage>
        <taxon>unclassified sequences</taxon>
        <taxon>metagenomes</taxon>
        <taxon>ecological metagenomes</taxon>
    </lineage>
</organism>
<feature type="domain" description="Formamidopyrimidine-DNA glycosylase catalytic" evidence="17">
    <location>
        <begin position="2"/>
        <end position="127"/>
    </location>
</feature>
<evidence type="ECO:0000256" key="3">
    <source>
        <dbReference type="ARBA" id="ARBA00009409"/>
    </source>
</evidence>
<keyword evidence="9" id="KW-0862">Zinc</keyword>
<keyword evidence="11" id="KW-0234">DNA repair</keyword>